<dbReference type="PANTHER" id="PTHR46401">
    <property type="entry name" value="GLYCOSYLTRANSFERASE WBBK-RELATED"/>
    <property type="match status" value="1"/>
</dbReference>
<dbReference type="EMBL" id="JYFQ01000085">
    <property type="protein sequence ID" value="KKZ13555.1"/>
    <property type="molecule type" value="Genomic_DNA"/>
</dbReference>
<comment type="caution">
    <text evidence="4">The sequence shown here is derived from an EMBL/GenBank/DDBJ whole genome shotgun (WGS) entry which is preliminary data.</text>
</comment>
<protein>
    <submittedName>
        <fullName evidence="4">Mannosyltransferase</fullName>
    </submittedName>
</protein>
<feature type="domain" description="Glycosyltransferase subfamily 4-like N-terminal" evidence="3">
    <location>
        <begin position="21"/>
        <end position="173"/>
    </location>
</feature>
<accession>A0A0G8AW90</accession>
<dbReference type="Pfam" id="PF00534">
    <property type="entry name" value="Glycos_transf_1"/>
    <property type="match status" value="1"/>
</dbReference>
<keyword evidence="1 4" id="KW-0808">Transferase</keyword>
<feature type="domain" description="Glycosyl transferase family 1" evidence="2">
    <location>
        <begin position="183"/>
        <end position="335"/>
    </location>
</feature>
<reference evidence="4 5" key="1">
    <citation type="submission" date="2015-02" db="EMBL/GenBank/DDBJ databases">
        <authorList>
            <person name="Slaby B."/>
            <person name="Hentschel U."/>
        </authorList>
    </citation>
    <scope>NUCLEOTIDE SEQUENCE [LARGE SCALE GENOMIC DNA]</scope>
    <source>
        <strain evidence="4">15L</strain>
    </source>
</reference>
<dbReference type="Pfam" id="PF13439">
    <property type="entry name" value="Glyco_transf_4"/>
    <property type="match status" value="1"/>
</dbReference>
<name>A0A0G8AW90_9SYNE</name>
<gene>
    <name evidence="4" type="ORF">TQ37_04245</name>
</gene>
<reference evidence="4 5" key="2">
    <citation type="submission" date="2015-05" db="EMBL/GenBank/DDBJ databases">
        <title>Lifestyle Evolution in Cyanobacterial Symbionts of Sponges.</title>
        <authorList>
            <person name="Burgsdorf I."/>
            <person name="Slaby B.M."/>
            <person name="Handley K.M."/>
            <person name="Haber M."/>
            <person name="Blom J."/>
            <person name="Marshall C.W."/>
            <person name="Gilbert J.A."/>
            <person name="Hentschel U."/>
            <person name="Steindler L."/>
        </authorList>
    </citation>
    <scope>NUCLEOTIDE SEQUENCE [LARGE SCALE GENOMIC DNA]</scope>
    <source>
        <strain evidence="4">15L</strain>
    </source>
</reference>
<sequence length="359" mass="39533">MRRSPPLALLNGSPLGQRPTGIGVVTLALAKALCHERVTFLDPVATGRPNSLAIPGNLSMDHGRKGHLRRLLWTQNQLPGLLKKTGTSLLLSPLPEAPMLRRGVRSIVLAHDLIPLRFPRPGPLLAYHLAYVPLVLHQAERVLCNSEATAREIHHWLRVPLRKLITVPLGFDPGQLRPLDVPRQPFFLVLGRHDYHKNLPRILRAFARIADPDMTLKLVGSPHAYLTAKLKHLAARLRIAHQCQWIHWVSDAERLRLLNTAKALVMPSLWEGFGLPALEAMACGTPVIAGQAGALPEIVGSAGLLVDPTNPSHIAEAMADVLSDNTIERQARYAGPNRAALFRWDNTAQQVEALLEELA</sequence>
<dbReference type="SUPFAM" id="SSF53756">
    <property type="entry name" value="UDP-Glycosyltransferase/glycogen phosphorylase"/>
    <property type="match status" value="1"/>
</dbReference>
<dbReference type="Proteomes" id="UP000035037">
    <property type="component" value="Unassembled WGS sequence"/>
</dbReference>
<dbReference type="GO" id="GO:0016757">
    <property type="term" value="F:glycosyltransferase activity"/>
    <property type="evidence" value="ECO:0007669"/>
    <property type="project" value="UniProtKB-KW"/>
</dbReference>
<dbReference type="InterPro" id="IPR001296">
    <property type="entry name" value="Glyco_trans_1"/>
</dbReference>
<evidence type="ECO:0000259" key="2">
    <source>
        <dbReference type="Pfam" id="PF00534"/>
    </source>
</evidence>
<dbReference type="PATRIC" id="fig|1608419.3.peg.2383"/>
<dbReference type="PANTHER" id="PTHR46401:SF2">
    <property type="entry name" value="GLYCOSYLTRANSFERASE WBBK-RELATED"/>
    <property type="match status" value="1"/>
</dbReference>
<dbReference type="CDD" id="cd03809">
    <property type="entry name" value="GT4_MtfB-like"/>
    <property type="match status" value="1"/>
</dbReference>
<evidence type="ECO:0000313" key="5">
    <source>
        <dbReference type="Proteomes" id="UP000035037"/>
    </source>
</evidence>
<organism evidence="4 5">
    <name type="scientific">Candidatus Synechococcus spongiarum 15L</name>
    <dbReference type="NCBI Taxonomy" id="1608419"/>
    <lineage>
        <taxon>Bacteria</taxon>
        <taxon>Bacillati</taxon>
        <taxon>Cyanobacteriota</taxon>
        <taxon>Cyanophyceae</taxon>
        <taxon>Synechococcales</taxon>
        <taxon>Synechococcaceae</taxon>
        <taxon>Synechococcus</taxon>
    </lineage>
</organism>
<keyword evidence="4" id="KW-0328">Glycosyltransferase</keyword>
<dbReference type="GO" id="GO:0009103">
    <property type="term" value="P:lipopolysaccharide biosynthetic process"/>
    <property type="evidence" value="ECO:0007669"/>
    <property type="project" value="TreeGrafter"/>
</dbReference>
<evidence type="ECO:0000313" key="4">
    <source>
        <dbReference type="EMBL" id="KKZ13555.1"/>
    </source>
</evidence>
<dbReference type="Gene3D" id="3.40.50.2000">
    <property type="entry name" value="Glycogen Phosphorylase B"/>
    <property type="match status" value="2"/>
</dbReference>
<dbReference type="AlphaFoldDB" id="A0A0G8AW90"/>
<evidence type="ECO:0000256" key="1">
    <source>
        <dbReference type="ARBA" id="ARBA00022679"/>
    </source>
</evidence>
<evidence type="ECO:0000259" key="3">
    <source>
        <dbReference type="Pfam" id="PF13439"/>
    </source>
</evidence>
<dbReference type="InterPro" id="IPR028098">
    <property type="entry name" value="Glyco_trans_4-like_N"/>
</dbReference>
<proteinExistence type="predicted"/>